<protein>
    <recommendedName>
        <fullName evidence="2">protein-tyrosine-phosphatase</fullName>
        <ecNumber evidence="2">3.1.3.48</ecNumber>
    </recommendedName>
</protein>
<dbReference type="InterPro" id="IPR000387">
    <property type="entry name" value="Tyr_Pase_dom"/>
</dbReference>
<comment type="caution">
    <text evidence="7">The sequence shown here is derived from an EMBL/GenBank/DDBJ whole genome shotgun (WGS) entry which is preliminary data.</text>
</comment>
<dbReference type="AlphaFoldDB" id="A0AAV7TRD8"/>
<dbReference type="GO" id="GO:0005829">
    <property type="term" value="C:cytosol"/>
    <property type="evidence" value="ECO:0007669"/>
    <property type="project" value="TreeGrafter"/>
</dbReference>
<feature type="region of interest" description="Disordered" evidence="5">
    <location>
        <begin position="294"/>
        <end position="327"/>
    </location>
</feature>
<dbReference type="Proteomes" id="UP001066276">
    <property type="component" value="Chromosome 3_2"/>
</dbReference>
<dbReference type="GO" id="GO:0043409">
    <property type="term" value="P:negative regulation of MAPK cascade"/>
    <property type="evidence" value="ECO:0007669"/>
    <property type="project" value="TreeGrafter"/>
</dbReference>
<evidence type="ECO:0000256" key="2">
    <source>
        <dbReference type="ARBA" id="ARBA00013064"/>
    </source>
</evidence>
<feature type="region of interest" description="Disordered" evidence="5">
    <location>
        <begin position="1"/>
        <end position="76"/>
    </location>
</feature>
<dbReference type="GO" id="GO:0017017">
    <property type="term" value="F:MAP kinase tyrosine/serine/threonine phosphatase activity"/>
    <property type="evidence" value="ECO:0007669"/>
    <property type="project" value="TreeGrafter"/>
</dbReference>
<dbReference type="PANTHER" id="PTHR10159:SF519">
    <property type="entry name" value="DUAL SPECIFICITY PROTEIN PHOSPHATASE MPK3"/>
    <property type="match status" value="1"/>
</dbReference>
<organism evidence="7 8">
    <name type="scientific">Pleurodeles waltl</name>
    <name type="common">Iberian ribbed newt</name>
    <dbReference type="NCBI Taxonomy" id="8319"/>
    <lineage>
        <taxon>Eukaryota</taxon>
        <taxon>Metazoa</taxon>
        <taxon>Chordata</taxon>
        <taxon>Craniata</taxon>
        <taxon>Vertebrata</taxon>
        <taxon>Euteleostomi</taxon>
        <taxon>Amphibia</taxon>
        <taxon>Batrachia</taxon>
        <taxon>Caudata</taxon>
        <taxon>Salamandroidea</taxon>
        <taxon>Salamandridae</taxon>
        <taxon>Pleurodelinae</taxon>
        <taxon>Pleurodeles</taxon>
    </lineage>
</organism>
<evidence type="ECO:0000256" key="5">
    <source>
        <dbReference type="SAM" id="MobiDB-lite"/>
    </source>
</evidence>
<name>A0AAV7TRD8_PLEWA</name>
<dbReference type="Pfam" id="PF00782">
    <property type="entry name" value="DSPc"/>
    <property type="match status" value="1"/>
</dbReference>
<dbReference type="SMART" id="SM00195">
    <property type="entry name" value="DSPc"/>
    <property type="match status" value="1"/>
</dbReference>
<keyword evidence="8" id="KW-1185">Reference proteome</keyword>
<gene>
    <name evidence="7" type="ORF">NDU88_003710</name>
</gene>
<dbReference type="GO" id="GO:0008330">
    <property type="term" value="F:protein tyrosine/threonine phosphatase activity"/>
    <property type="evidence" value="ECO:0007669"/>
    <property type="project" value="TreeGrafter"/>
</dbReference>
<accession>A0AAV7TRD8</accession>
<keyword evidence="3" id="KW-0378">Hydrolase</keyword>
<dbReference type="EC" id="3.1.3.48" evidence="2"/>
<reference evidence="7" key="1">
    <citation type="journal article" date="2022" name="bioRxiv">
        <title>Sequencing and chromosome-scale assembly of the giantPleurodeles waltlgenome.</title>
        <authorList>
            <person name="Brown T."/>
            <person name="Elewa A."/>
            <person name="Iarovenko S."/>
            <person name="Subramanian E."/>
            <person name="Araus A.J."/>
            <person name="Petzold A."/>
            <person name="Susuki M."/>
            <person name="Suzuki K.-i.T."/>
            <person name="Hayashi T."/>
            <person name="Toyoda A."/>
            <person name="Oliveira C."/>
            <person name="Osipova E."/>
            <person name="Leigh N.D."/>
            <person name="Simon A."/>
            <person name="Yun M.H."/>
        </authorList>
    </citation>
    <scope>NUCLEOTIDE SEQUENCE</scope>
    <source>
        <strain evidence="7">20211129_DDA</strain>
        <tissue evidence="7">Liver</tissue>
    </source>
</reference>
<dbReference type="InterPro" id="IPR000340">
    <property type="entry name" value="Dual-sp_phosphatase_cat-dom"/>
</dbReference>
<dbReference type="PANTHER" id="PTHR10159">
    <property type="entry name" value="DUAL SPECIFICITY PROTEIN PHOSPHATASE"/>
    <property type="match status" value="1"/>
</dbReference>
<proteinExistence type="inferred from homology"/>
<evidence type="ECO:0000256" key="4">
    <source>
        <dbReference type="ARBA" id="ARBA00022912"/>
    </source>
</evidence>
<feature type="domain" description="Tyrosine specific protein phosphatases" evidence="6">
    <location>
        <begin position="418"/>
        <end position="486"/>
    </location>
</feature>
<dbReference type="InterPro" id="IPR020422">
    <property type="entry name" value="TYR_PHOSPHATASE_DUAL_dom"/>
</dbReference>
<dbReference type="EMBL" id="JANPWB010000006">
    <property type="protein sequence ID" value="KAJ1178464.1"/>
    <property type="molecule type" value="Genomic_DNA"/>
</dbReference>
<dbReference type="CDD" id="cd14498">
    <property type="entry name" value="DSP"/>
    <property type="match status" value="1"/>
</dbReference>
<feature type="compositionally biased region" description="Basic and acidic residues" evidence="5">
    <location>
        <begin position="7"/>
        <end position="18"/>
    </location>
</feature>
<dbReference type="SUPFAM" id="SSF52799">
    <property type="entry name" value="(Phosphotyrosine protein) phosphatases II"/>
    <property type="match status" value="1"/>
</dbReference>
<evidence type="ECO:0000259" key="6">
    <source>
        <dbReference type="PROSITE" id="PS50056"/>
    </source>
</evidence>
<comment type="similarity">
    <text evidence="1">Belongs to the protein-tyrosine phosphatase family. Non-receptor class dual specificity subfamily.</text>
</comment>
<dbReference type="InterPro" id="IPR029021">
    <property type="entry name" value="Prot-tyrosine_phosphatase-like"/>
</dbReference>
<dbReference type="Gene3D" id="3.90.190.10">
    <property type="entry name" value="Protein tyrosine phosphatase superfamily"/>
    <property type="match status" value="1"/>
</dbReference>
<sequence>MGQAGSLKREASGNDKRDRKTHYGGRELQQETVGVVRSTSEREGVEKGRRKRQSGKDEDYRESGGKEANSPPVRLGVHWELQGWEDTGRSAKNTLKRQSEEMHYKAERSLLGMQPKRQFFLGLRKMESTEKLGKESPCLKNLEKKLITKKNGVTGIIAKHHQKTQTMPSSLPLPGPAPLSQHCTGSCPDLMMSRNEIADLRPSSTPQLQRPHRPLCLSLSSEPRLRSQDWRKNLQSQMEQAHSSGAANSTGSLERASLFCATGSSTASSPIELASKAKTSSRFSLFSPPSWNGSFEQDSIPPSRTGSKTFLGYSRKGHPKPEEMEDPGYRPEHFQFSEPIIGRVTDCIYLGNMNAAYSGRALCLHGIDSIIDMSSLPGNHSPSVVPCTCSRGGRHTWSRLKVAIQGPPESECAALRVRGFGDVNDCLEASAEKKKRVLVHCRDGYSLAPTCVIQYLMVRRSMRLLAAYEMVRARFPVNIRQYHQELLVSLEQSLWPGETDPDSFKGVLSRKTAWT</sequence>
<dbReference type="GO" id="GO:0033550">
    <property type="term" value="F:MAP kinase tyrosine phosphatase activity"/>
    <property type="evidence" value="ECO:0007669"/>
    <property type="project" value="TreeGrafter"/>
</dbReference>
<feature type="compositionally biased region" description="Basic and acidic residues" evidence="5">
    <location>
        <begin position="54"/>
        <end position="65"/>
    </location>
</feature>
<keyword evidence="4" id="KW-0904">Protein phosphatase</keyword>
<feature type="compositionally biased region" description="Polar residues" evidence="5">
    <location>
        <begin position="294"/>
        <end position="308"/>
    </location>
</feature>
<dbReference type="PROSITE" id="PS50056">
    <property type="entry name" value="TYR_PHOSPHATASE_2"/>
    <property type="match status" value="1"/>
</dbReference>
<evidence type="ECO:0000256" key="3">
    <source>
        <dbReference type="ARBA" id="ARBA00022801"/>
    </source>
</evidence>
<evidence type="ECO:0000256" key="1">
    <source>
        <dbReference type="ARBA" id="ARBA00008601"/>
    </source>
</evidence>
<evidence type="ECO:0000313" key="7">
    <source>
        <dbReference type="EMBL" id="KAJ1178464.1"/>
    </source>
</evidence>
<evidence type="ECO:0000313" key="8">
    <source>
        <dbReference type="Proteomes" id="UP001066276"/>
    </source>
</evidence>